<feature type="region of interest" description="Disordered" evidence="1">
    <location>
        <begin position="1"/>
        <end position="48"/>
    </location>
</feature>
<sequence>MGNSESAGGIASGEEEDVETEAQLSAGTSPVSAEPGSGGGRGAGAGRAPACGLPTPVALLEQVKLREAVARLKDSGAAVTEPVLARNEGTLLRWLEERLSRGEETVTLDQFCEMLEKGVVTREECEEAFSQFDAEGDGIVDVESMLMTLKNSNGATLQGELSHVIRQLQACSLTPGFLDIFSKSKDRLGSHASKILRFLRRNRIPSSAIPFPILEGYNNICTMRSSVMQNYLDFLLQKENDLNIQNTAQLNCDSEMDKVKIITKCYSSIETSSNSADIDKMTNGETTSFWQSDGSARSHWIRLRLKPDVVLRRLLIAVAANDQSYMPQQVTVAVGKSPRSLQEIRDVHIPSNITGFVALLENANISSPWRDDPDPRPWQEHAGPRAVDSARAAAEEAAQSEPLRLGESPQLRSCQEACHRTQSKGDKMAASWMSRPLTGTGLAGVSWVPANDGGGTKERQSRAEERPDWAGGSGPQEADDEWG</sequence>
<proteinExistence type="predicted"/>
<dbReference type="Gene3D" id="1.10.238.10">
    <property type="entry name" value="EF-hand"/>
    <property type="match status" value="1"/>
</dbReference>
<dbReference type="InterPro" id="IPR011992">
    <property type="entry name" value="EF-hand-dom_pair"/>
</dbReference>
<dbReference type="AlphaFoldDB" id="A0A8X7X167"/>
<accession>A0A8X7X167</accession>
<feature type="compositionally biased region" description="Basic and acidic residues" evidence="1">
    <location>
        <begin position="369"/>
        <end position="383"/>
    </location>
</feature>
<dbReference type="PROSITE" id="PS51284">
    <property type="entry name" value="DOC"/>
    <property type="match status" value="1"/>
</dbReference>
<evidence type="ECO:0000259" key="3">
    <source>
        <dbReference type="PROSITE" id="PS51284"/>
    </source>
</evidence>
<feature type="non-terminal residue" evidence="4">
    <location>
        <position position="1"/>
    </location>
</feature>
<dbReference type="SMART" id="SM01337">
    <property type="entry name" value="APC10"/>
    <property type="match status" value="1"/>
</dbReference>
<gene>
    <name evidence="4" type="primary">Zzef1_0</name>
    <name evidence="4" type="ORF">GTO96_0019481</name>
</gene>
<organism evidence="4 5">
    <name type="scientific">Polypterus senegalus</name>
    <name type="common">Senegal bichir</name>
    <dbReference type="NCBI Taxonomy" id="55291"/>
    <lineage>
        <taxon>Eukaryota</taxon>
        <taxon>Metazoa</taxon>
        <taxon>Chordata</taxon>
        <taxon>Craniata</taxon>
        <taxon>Vertebrata</taxon>
        <taxon>Euteleostomi</taxon>
        <taxon>Actinopterygii</taxon>
        <taxon>Polypteriformes</taxon>
        <taxon>Polypteridae</taxon>
        <taxon>Polypterus</taxon>
    </lineage>
</organism>
<dbReference type="SUPFAM" id="SSF49785">
    <property type="entry name" value="Galactose-binding domain-like"/>
    <property type="match status" value="1"/>
</dbReference>
<dbReference type="InterPro" id="IPR004939">
    <property type="entry name" value="APC_su10/DOC_dom"/>
</dbReference>
<dbReference type="PANTHER" id="PTHR22772">
    <property type="entry name" value="NOVEL ZZ TYPE ZINC FINGER DOMAIN CONTAINING PROTEIN"/>
    <property type="match status" value="1"/>
</dbReference>
<dbReference type="InterPro" id="IPR002048">
    <property type="entry name" value="EF_hand_dom"/>
</dbReference>
<dbReference type="Proteomes" id="UP000886611">
    <property type="component" value="Unassembled WGS sequence"/>
</dbReference>
<feature type="non-terminal residue" evidence="4">
    <location>
        <position position="483"/>
    </location>
</feature>
<dbReference type="Gene3D" id="2.60.120.260">
    <property type="entry name" value="Galactose-binding domain-like"/>
    <property type="match status" value="1"/>
</dbReference>
<dbReference type="SUPFAM" id="SSF47473">
    <property type="entry name" value="EF-hand"/>
    <property type="match status" value="1"/>
</dbReference>
<feature type="compositionally biased region" description="Gly residues" evidence="1">
    <location>
        <begin position="36"/>
        <end position="45"/>
    </location>
</feature>
<dbReference type="GO" id="GO:0005509">
    <property type="term" value="F:calcium ion binding"/>
    <property type="evidence" value="ECO:0007669"/>
    <property type="project" value="InterPro"/>
</dbReference>
<keyword evidence="5" id="KW-1185">Reference proteome</keyword>
<name>A0A8X7X167_POLSE</name>
<comment type="caution">
    <text evidence="4">The sequence shown here is derived from an EMBL/GenBank/DDBJ whole genome shotgun (WGS) entry which is preliminary data.</text>
</comment>
<reference evidence="4 5" key="1">
    <citation type="journal article" date="2021" name="Cell">
        <title>Tracing the genetic footprints of vertebrate landing in non-teleost ray-finned fishes.</title>
        <authorList>
            <person name="Bi X."/>
            <person name="Wang K."/>
            <person name="Yang L."/>
            <person name="Pan H."/>
            <person name="Jiang H."/>
            <person name="Wei Q."/>
            <person name="Fang M."/>
            <person name="Yu H."/>
            <person name="Zhu C."/>
            <person name="Cai Y."/>
            <person name="He Y."/>
            <person name="Gan X."/>
            <person name="Zeng H."/>
            <person name="Yu D."/>
            <person name="Zhu Y."/>
            <person name="Jiang H."/>
            <person name="Qiu Q."/>
            <person name="Yang H."/>
            <person name="Zhang Y.E."/>
            <person name="Wang W."/>
            <person name="Zhu M."/>
            <person name="He S."/>
            <person name="Zhang G."/>
        </authorList>
    </citation>
    <scope>NUCLEOTIDE SEQUENCE [LARGE SCALE GENOMIC DNA]</scope>
    <source>
        <strain evidence="4">Bchr_013</strain>
    </source>
</reference>
<feature type="domain" description="EF-hand" evidence="2">
    <location>
        <begin position="120"/>
        <end position="155"/>
    </location>
</feature>
<protein>
    <submittedName>
        <fullName evidence="4">ZZEF1 protein</fullName>
    </submittedName>
</protein>
<dbReference type="PROSITE" id="PS50222">
    <property type="entry name" value="EF_HAND_2"/>
    <property type="match status" value="1"/>
</dbReference>
<evidence type="ECO:0000313" key="4">
    <source>
        <dbReference type="EMBL" id="KAG2459503.1"/>
    </source>
</evidence>
<feature type="region of interest" description="Disordered" evidence="1">
    <location>
        <begin position="367"/>
        <end position="483"/>
    </location>
</feature>
<feature type="compositionally biased region" description="Basic and acidic residues" evidence="1">
    <location>
        <begin position="417"/>
        <end position="427"/>
    </location>
</feature>
<dbReference type="EMBL" id="JAATIS010005477">
    <property type="protein sequence ID" value="KAG2459503.1"/>
    <property type="molecule type" value="Genomic_DNA"/>
</dbReference>
<dbReference type="Pfam" id="PF03256">
    <property type="entry name" value="ANAPC10"/>
    <property type="match status" value="1"/>
</dbReference>
<evidence type="ECO:0000259" key="2">
    <source>
        <dbReference type="PROSITE" id="PS50222"/>
    </source>
</evidence>
<feature type="domain" description="DOC" evidence="3">
    <location>
        <begin position="239"/>
        <end position="419"/>
    </location>
</feature>
<evidence type="ECO:0000313" key="5">
    <source>
        <dbReference type="Proteomes" id="UP000886611"/>
    </source>
</evidence>
<evidence type="ECO:0000256" key="1">
    <source>
        <dbReference type="SAM" id="MobiDB-lite"/>
    </source>
</evidence>
<dbReference type="PANTHER" id="PTHR22772:SF4">
    <property type="entry name" value="ZINC FINGER ZZ-TYPE AND EF-HAND DOMAIN-CONTAINING PROTEIN 1"/>
    <property type="match status" value="1"/>
</dbReference>
<dbReference type="InterPro" id="IPR008979">
    <property type="entry name" value="Galactose-bd-like_sf"/>
</dbReference>
<dbReference type="InterPro" id="IPR040099">
    <property type="entry name" value="ZZEF1"/>
</dbReference>
<feature type="compositionally biased region" description="Basic and acidic residues" evidence="1">
    <location>
        <begin position="455"/>
        <end position="468"/>
    </location>
</feature>
<feature type="compositionally biased region" description="Polar residues" evidence="1">
    <location>
        <begin position="22"/>
        <end position="31"/>
    </location>
</feature>